<reference evidence="4" key="1">
    <citation type="submission" date="2025-08" db="UniProtKB">
        <authorList>
            <consortium name="RefSeq"/>
        </authorList>
    </citation>
    <scope>IDENTIFICATION</scope>
    <source>
        <tissue evidence="4">Gonad</tissue>
    </source>
</reference>
<dbReference type="AlphaFoldDB" id="A0A6P4XP30"/>
<keyword evidence="3" id="KW-1185">Reference proteome</keyword>
<proteinExistence type="predicted"/>
<accession>A0A6P4XP30</accession>
<organism evidence="3 4">
    <name type="scientific">Branchiostoma belcheri</name>
    <name type="common">Amphioxus</name>
    <dbReference type="NCBI Taxonomy" id="7741"/>
    <lineage>
        <taxon>Eukaryota</taxon>
        <taxon>Metazoa</taxon>
        <taxon>Chordata</taxon>
        <taxon>Cephalochordata</taxon>
        <taxon>Leptocardii</taxon>
        <taxon>Amphioxiformes</taxon>
        <taxon>Branchiostomatidae</taxon>
        <taxon>Branchiostoma</taxon>
    </lineage>
</organism>
<sequence>MFSFIIVSTIFLFGLAARILGSIGNALNAAIGVERCEVKIPPFVDPPNVPLQEAVKKKARRSDLNGPTDNADTPKNKLAEPDKPSASVRAPGTANNGNRREHSAA</sequence>
<dbReference type="Proteomes" id="UP000515135">
    <property type="component" value="Unplaced"/>
</dbReference>
<dbReference type="GeneID" id="109465530"/>
<evidence type="ECO:0000313" key="4">
    <source>
        <dbReference type="RefSeq" id="XP_019618445.1"/>
    </source>
</evidence>
<feature type="compositionally biased region" description="Basic and acidic residues" evidence="1">
    <location>
        <begin position="72"/>
        <end position="83"/>
    </location>
</feature>
<feature type="signal peptide" evidence="2">
    <location>
        <begin position="1"/>
        <end position="16"/>
    </location>
</feature>
<evidence type="ECO:0000313" key="3">
    <source>
        <dbReference type="Proteomes" id="UP000515135"/>
    </source>
</evidence>
<evidence type="ECO:0000256" key="1">
    <source>
        <dbReference type="SAM" id="MobiDB-lite"/>
    </source>
</evidence>
<feature type="region of interest" description="Disordered" evidence="1">
    <location>
        <begin position="42"/>
        <end position="105"/>
    </location>
</feature>
<dbReference type="RefSeq" id="XP_019618445.1">
    <property type="nucleotide sequence ID" value="XM_019762886.1"/>
</dbReference>
<evidence type="ECO:0000256" key="2">
    <source>
        <dbReference type="SAM" id="SignalP"/>
    </source>
</evidence>
<protein>
    <submittedName>
        <fullName evidence="4">Uncharacterized protein LOC109465530</fullName>
    </submittedName>
</protein>
<gene>
    <name evidence="4" type="primary">LOC109465530</name>
</gene>
<dbReference type="OrthoDB" id="10147483at2759"/>
<dbReference type="KEGG" id="bbel:109465530"/>
<name>A0A6P4XP30_BRABE</name>
<keyword evidence="2" id="KW-0732">Signal</keyword>
<feature type="chain" id="PRO_5027788977" evidence="2">
    <location>
        <begin position="17"/>
        <end position="105"/>
    </location>
</feature>